<dbReference type="Gene3D" id="2.130.10.10">
    <property type="entry name" value="YVTN repeat-like/Quinoprotein amine dehydrogenase"/>
    <property type="match status" value="1"/>
</dbReference>
<dbReference type="EMBL" id="BARU01004600">
    <property type="protein sequence ID" value="GAH21953.1"/>
    <property type="molecule type" value="Genomic_DNA"/>
</dbReference>
<dbReference type="InterPro" id="IPR015943">
    <property type="entry name" value="WD40/YVTN_repeat-like_dom_sf"/>
</dbReference>
<sequence length="123" mass="13220">MKGKVLCVTFVVLVAALTGFAHAQDDVWISSTPYAYVSALAYDGDYLWIGSEWGLTRLDRASGNITSYNERLGHGITSVEMTALVVDPQGTVWIGTNGAGLVKFDGANWQVFNSESSALPNDT</sequence>
<dbReference type="InterPro" id="IPR011110">
    <property type="entry name" value="Reg_prop"/>
</dbReference>
<proteinExistence type="predicted"/>
<gene>
    <name evidence="1" type="ORF">S03H2_09160</name>
</gene>
<dbReference type="SUPFAM" id="SSF50998">
    <property type="entry name" value="Quinoprotein alcohol dehydrogenase-like"/>
    <property type="match status" value="1"/>
</dbReference>
<dbReference type="Pfam" id="PF07494">
    <property type="entry name" value="Reg_prop"/>
    <property type="match status" value="1"/>
</dbReference>
<evidence type="ECO:0008006" key="2">
    <source>
        <dbReference type="Google" id="ProtNLM"/>
    </source>
</evidence>
<comment type="caution">
    <text evidence="1">The sequence shown here is derived from an EMBL/GenBank/DDBJ whole genome shotgun (WGS) entry which is preliminary data.</text>
</comment>
<protein>
    <recommendedName>
        <fullName evidence="2">Two component regulator propeller domain-containing protein</fullName>
    </recommendedName>
</protein>
<name>X1FMI8_9ZZZZ</name>
<dbReference type="AlphaFoldDB" id="X1FMI8"/>
<reference evidence="1" key="1">
    <citation type="journal article" date="2014" name="Front. Microbiol.">
        <title>High frequency of phylogenetically diverse reductive dehalogenase-homologous genes in deep subseafloor sedimentary metagenomes.</title>
        <authorList>
            <person name="Kawai M."/>
            <person name="Futagami T."/>
            <person name="Toyoda A."/>
            <person name="Takaki Y."/>
            <person name="Nishi S."/>
            <person name="Hori S."/>
            <person name="Arai W."/>
            <person name="Tsubouchi T."/>
            <person name="Morono Y."/>
            <person name="Uchiyama I."/>
            <person name="Ito T."/>
            <person name="Fujiyama A."/>
            <person name="Inagaki F."/>
            <person name="Takami H."/>
        </authorList>
    </citation>
    <scope>NUCLEOTIDE SEQUENCE</scope>
    <source>
        <strain evidence="1">Expedition CK06-06</strain>
    </source>
</reference>
<feature type="non-terminal residue" evidence="1">
    <location>
        <position position="123"/>
    </location>
</feature>
<dbReference type="InterPro" id="IPR011047">
    <property type="entry name" value="Quinoprotein_ADH-like_sf"/>
</dbReference>
<evidence type="ECO:0000313" key="1">
    <source>
        <dbReference type="EMBL" id="GAH21953.1"/>
    </source>
</evidence>
<accession>X1FMI8</accession>
<organism evidence="1">
    <name type="scientific">marine sediment metagenome</name>
    <dbReference type="NCBI Taxonomy" id="412755"/>
    <lineage>
        <taxon>unclassified sequences</taxon>
        <taxon>metagenomes</taxon>
        <taxon>ecological metagenomes</taxon>
    </lineage>
</organism>